<dbReference type="AlphaFoldDB" id="A0A9W5YEZ7"/>
<protein>
    <recommendedName>
        <fullName evidence="3">DUF2971 domain-containing protein</fullName>
    </recommendedName>
</protein>
<dbReference type="InterPro" id="IPR021352">
    <property type="entry name" value="DUF2971"/>
</dbReference>
<evidence type="ECO:0000313" key="1">
    <source>
        <dbReference type="EMBL" id="GKX32277.1"/>
    </source>
</evidence>
<proteinExistence type="predicted"/>
<sequence>MKKDIRDEFLRLIHNEEYLKSEEYLKKNIPKKIYKFIDFLNKSDDVNKENDKKLDSLANNQLWLCKISNLNDPFEYVGCLNDESKDKDLIKMIYDAFKQQLLITSFTENGYDNMPMWSYYANDHRGICIEFEVLDNEKLYPVLYENKKLDITELIKRLIQLSVSNNNEDAANKKTIIKWLYMLALFKHTSWRHEQEYRIVKSSSCDKLDGLSISEDEDGKLNLVDEEGRIISIVNEEGQSISVSELGLKVSTIFIGKNCEYQKRLIDISKKIDCEVRQVTMDDVWII</sequence>
<evidence type="ECO:0000313" key="2">
    <source>
        <dbReference type="Proteomes" id="UP001144256"/>
    </source>
</evidence>
<gene>
    <name evidence="1" type="ORF">SH1V18_47570</name>
</gene>
<keyword evidence="2" id="KW-1185">Reference proteome</keyword>
<organism evidence="1 2">
    <name type="scientific">Vallitalea longa</name>
    <dbReference type="NCBI Taxonomy" id="2936439"/>
    <lineage>
        <taxon>Bacteria</taxon>
        <taxon>Bacillati</taxon>
        <taxon>Bacillota</taxon>
        <taxon>Clostridia</taxon>
        <taxon>Lachnospirales</taxon>
        <taxon>Vallitaleaceae</taxon>
        <taxon>Vallitalea</taxon>
    </lineage>
</organism>
<dbReference type="EMBL" id="BRLB01000030">
    <property type="protein sequence ID" value="GKX32277.1"/>
    <property type="molecule type" value="Genomic_DNA"/>
</dbReference>
<name>A0A9W5YEZ7_9FIRM</name>
<reference evidence="1" key="1">
    <citation type="submission" date="2022-06" db="EMBL/GenBank/DDBJ databases">
        <title>Vallitalea longa sp. nov., an anaerobic bacterium isolated from marine sediment.</title>
        <authorList>
            <person name="Hirano S."/>
            <person name="Terahara T."/>
            <person name="Mori K."/>
            <person name="Hamada M."/>
            <person name="Matsumoto R."/>
            <person name="Kobayashi T."/>
        </authorList>
    </citation>
    <scope>NUCLEOTIDE SEQUENCE</scope>
    <source>
        <strain evidence="1">SH18-1</strain>
    </source>
</reference>
<comment type="caution">
    <text evidence="1">The sequence shown here is derived from an EMBL/GenBank/DDBJ whole genome shotgun (WGS) entry which is preliminary data.</text>
</comment>
<dbReference type="Pfam" id="PF11185">
    <property type="entry name" value="DUF2971"/>
    <property type="match status" value="1"/>
</dbReference>
<accession>A0A9W5YEZ7</accession>
<evidence type="ECO:0008006" key="3">
    <source>
        <dbReference type="Google" id="ProtNLM"/>
    </source>
</evidence>
<dbReference type="Proteomes" id="UP001144256">
    <property type="component" value="Unassembled WGS sequence"/>
</dbReference>
<dbReference type="RefSeq" id="WP_281819755.1">
    <property type="nucleotide sequence ID" value="NZ_BRLB01000030.1"/>
</dbReference>